<feature type="signal peptide" evidence="1">
    <location>
        <begin position="1"/>
        <end position="16"/>
    </location>
</feature>
<gene>
    <name evidence="2" type="ORF">NQ318_006093</name>
</gene>
<accession>A0AAV8Z4T5</accession>
<protein>
    <recommendedName>
        <fullName evidence="4">Secreted protein</fullName>
    </recommendedName>
</protein>
<dbReference type="EMBL" id="JAPWTK010000019">
    <property type="protein sequence ID" value="KAJ8958154.1"/>
    <property type="molecule type" value="Genomic_DNA"/>
</dbReference>
<reference evidence="2" key="1">
    <citation type="journal article" date="2023" name="Insect Mol. Biol.">
        <title>Genome sequencing provides insights into the evolution of gene families encoding plant cell wall-degrading enzymes in longhorned beetles.</title>
        <authorList>
            <person name="Shin N.R."/>
            <person name="Okamura Y."/>
            <person name="Kirsch R."/>
            <person name="Pauchet Y."/>
        </authorList>
    </citation>
    <scope>NUCLEOTIDE SEQUENCE</scope>
    <source>
        <strain evidence="2">AMC_N1</strain>
    </source>
</reference>
<dbReference type="Proteomes" id="UP001162162">
    <property type="component" value="Unassembled WGS sequence"/>
</dbReference>
<keyword evidence="1" id="KW-0732">Signal</keyword>
<evidence type="ECO:0000313" key="2">
    <source>
        <dbReference type="EMBL" id="KAJ8958154.1"/>
    </source>
</evidence>
<comment type="caution">
    <text evidence="2">The sequence shown here is derived from an EMBL/GenBank/DDBJ whole genome shotgun (WGS) entry which is preliminary data.</text>
</comment>
<dbReference type="AlphaFoldDB" id="A0AAV8Z4T5"/>
<proteinExistence type="predicted"/>
<evidence type="ECO:0000256" key="1">
    <source>
        <dbReference type="SAM" id="SignalP"/>
    </source>
</evidence>
<evidence type="ECO:0000313" key="3">
    <source>
        <dbReference type="Proteomes" id="UP001162162"/>
    </source>
</evidence>
<keyword evidence="3" id="KW-1185">Reference proteome</keyword>
<evidence type="ECO:0008006" key="4">
    <source>
        <dbReference type="Google" id="ProtNLM"/>
    </source>
</evidence>
<name>A0AAV8Z4T5_9CUCU</name>
<sequence length="75" mass="7425">MMKILVLAMVVCVARAGVLGLGGHGVAVVHGATSYQNHNQISVHPVPVVATHAVHAVQAAPVAIGLGGHGGLGLH</sequence>
<organism evidence="2 3">
    <name type="scientific">Aromia moschata</name>
    <dbReference type="NCBI Taxonomy" id="1265417"/>
    <lineage>
        <taxon>Eukaryota</taxon>
        <taxon>Metazoa</taxon>
        <taxon>Ecdysozoa</taxon>
        <taxon>Arthropoda</taxon>
        <taxon>Hexapoda</taxon>
        <taxon>Insecta</taxon>
        <taxon>Pterygota</taxon>
        <taxon>Neoptera</taxon>
        <taxon>Endopterygota</taxon>
        <taxon>Coleoptera</taxon>
        <taxon>Polyphaga</taxon>
        <taxon>Cucujiformia</taxon>
        <taxon>Chrysomeloidea</taxon>
        <taxon>Cerambycidae</taxon>
        <taxon>Cerambycinae</taxon>
        <taxon>Callichromatini</taxon>
        <taxon>Aromia</taxon>
    </lineage>
</organism>
<feature type="chain" id="PRO_5043866209" description="Secreted protein" evidence="1">
    <location>
        <begin position="17"/>
        <end position="75"/>
    </location>
</feature>